<evidence type="ECO:0000256" key="2">
    <source>
        <dbReference type="ARBA" id="ARBA00023125"/>
    </source>
</evidence>
<dbReference type="InterPro" id="IPR018062">
    <property type="entry name" value="HTH_AraC-typ_CS"/>
</dbReference>
<evidence type="ECO:0000259" key="4">
    <source>
        <dbReference type="PROSITE" id="PS01124"/>
    </source>
</evidence>
<keyword evidence="6" id="KW-1185">Reference proteome</keyword>
<dbReference type="Proteomes" id="UP000067708">
    <property type="component" value="Chromosome"/>
</dbReference>
<dbReference type="GO" id="GO:0003700">
    <property type="term" value="F:DNA-binding transcription factor activity"/>
    <property type="evidence" value="ECO:0007669"/>
    <property type="project" value="InterPro"/>
</dbReference>
<dbReference type="STRING" id="529884.Rhola_00001790"/>
<keyword evidence="3" id="KW-0804">Transcription</keyword>
<dbReference type="OrthoDB" id="9799345at2"/>
<organism evidence="5 6">
    <name type="scientific">Rhodoluna lacicola</name>
    <dbReference type="NCBI Taxonomy" id="529884"/>
    <lineage>
        <taxon>Bacteria</taxon>
        <taxon>Bacillati</taxon>
        <taxon>Actinomycetota</taxon>
        <taxon>Actinomycetes</taxon>
        <taxon>Micrococcales</taxon>
        <taxon>Microbacteriaceae</taxon>
        <taxon>Luna cluster</taxon>
        <taxon>Luna-1 subcluster</taxon>
        <taxon>Rhodoluna</taxon>
    </lineage>
</organism>
<dbReference type="PANTHER" id="PTHR43280">
    <property type="entry name" value="ARAC-FAMILY TRANSCRIPTIONAL REGULATOR"/>
    <property type="match status" value="1"/>
</dbReference>
<dbReference type="PATRIC" id="fig|529884.3.peg.169"/>
<dbReference type="Gene3D" id="2.60.120.10">
    <property type="entry name" value="Jelly Rolls"/>
    <property type="match status" value="1"/>
</dbReference>
<gene>
    <name evidence="5" type="ORF">Rhola_00001790</name>
</gene>
<accession>A0A060JAV6</accession>
<dbReference type="PANTHER" id="PTHR43280:SF27">
    <property type="entry name" value="TRANSCRIPTIONAL REGULATOR MTLR"/>
    <property type="match status" value="1"/>
</dbReference>
<dbReference type="EMBL" id="CP007490">
    <property type="protein sequence ID" value="AIC47006.1"/>
    <property type="molecule type" value="Genomic_DNA"/>
</dbReference>
<dbReference type="HOGENOM" id="CLU_000445_88_3_11"/>
<dbReference type="PROSITE" id="PS01124">
    <property type="entry name" value="HTH_ARAC_FAMILY_2"/>
    <property type="match status" value="1"/>
</dbReference>
<protein>
    <submittedName>
        <fullName evidence="5">AraC-type DNA-binding domain-containing protein</fullName>
    </submittedName>
</protein>
<dbReference type="SMART" id="SM00342">
    <property type="entry name" value="HTH_ARAC"/>
    <property type="match status" value="1"/>
</dbReference>
<dbReference type="SUPFAM" id="SSF46689">
    <property type="entry name" value="Homeodomain-like"/>
    <property type="match status" value="2"/>
</dbReference>
<dbReference type="RefSeq" id="WP_084321303.1">
    <property type="nucleotide sequence ID" value="NZ_CP007490.1"/>
</dbReference>
<name>A0A060JAV6_9MICO</name>
<dbReference type="AlphaFoldDB" id="A0A060JAV6"/>
<dbReference type="KEGG" id="rla:Rhola_00001790"/>
<keyword evidence="1" id="KW-0805">Transcription regulation</keyword>
<evidence type="ECO:0000313" key="6">
    <source>
        <dbReference type="Proteomes" id="UP000067708"/>
    </source>
</evidence>
<dbReference type="Pfam" id="PF12833">
    <property type="entry name" value="HTH_18"/>
    <property type="match status" value="1"/>
</dbReference>
<dbReference type="InterPro" id="IPR018060">
    <property type="entry name" value="HTH_AraC"/>
</dbReference>
<dbReference type="GO" id="GO:0043565">
    <property type="term" value="F:sequence-specific DNA binding"/>
    <property type="evidence" value="ECO:0007669"/>
    <property type="project" value="InterPro"/>
</dbReference>
<dbReference type="eggNOG" id="COG2207">
    <property type="taxonomic scope" value="Bacteria"/>
</dbReference>
<proteinExistence type="predicted"/>
<reference evidence="5 6" key="1">
    <citation type="journal article" date="2014" name="Int. J. Syst. Evol. Microbiol.">
        <title>Rhodoluna lacicola gen. nov., sp. nov., a planktonic freshwater bacterium with stream-lined genome.</title>
        <authorList>
            <person name="Hahn M."/>
            <person name="Schmidt J."/>
            <person name="Taipale S.J."/>
            <person name="Doolittle W.F."/>
            <person name="Koll U."/>
        </authorList>
    </citation>
    <scope>NUCLEOTIDE SEQUENCE [LARGE SCALE GENOMIC DNA]</scope>
    <source>
        <strain evidence="5 6">MWH-Ta8</strain>
    </source>
</reference>
<dbReference type="Gene3D" id="1.10.10.60">
    <property type="entry name" value="Homeodomain-like"/>
    <property type="match status" value="2"/>
</dbReference>
<dbReference type="SUPFAM" id="SSF51182">
    <property type="entry name" value="RmlC-like cupins"/>
    <property type="match status" value="1"/>
</dbReference>
<evidence type="ECO:0000313" key="5">
    <source>
        <dbReference type="EMBL" id="AIC47006.1"/>
    </source>
</evidence>
<feature type="domain" description="HTH araC/xylS-type" evidence="4">
    <location>
        <begin position="206"/>
        <end position="304"/>
    </location>
</feature>
<dbReference type="InterPro" id="IPR009057">
    <property type="entry name" value="Homeodomain-like_sf"/>
</dbReference>
<sequence length="322" mass="36095">MNPLPPKTLQPEKIAQNLLGKPAALEVIPPNPFHSFRSFSHDFPAEIARWQYHPEYEIHLIREGTGSYLIGDVIGTFEAGHVAFIGSGLPHDWMSNLQPGQVIKNRDAVIQFLPEFINGLMETMPELRDLKPLLKESSQGIIYSGETAKRAAKEIEAVNSSSGTRRILHLLALLVLFAEAPKKEKQTIAKQWFTPNASDEGISAVESGVKYIFDNLTKNIRMSEAAKRAHMSEPTFSKYFKKASGLTFSEMVRKMRIAHACRMLEDTNETISSICAASGYTNLANFNRQFLAEMDMTPSSYRLLDDQKRPEKRILSLGLVGE</sequence>
<dbReference type="InterPro" id="IPR011051">
    <property type="entry name" value="RmlC_Cupin_sf"/>
</dbReference>
<evidence type="ECO:0000256" key="3">
    <source>
        <dbReference type="ARBA" id="ARBA00023163"/>
    </source>
</evidence>
<evidence type="ECO:0000256" key="1">
    <source>
        <dbReference type="ARBA" id="ARBA00023015"/>
    </source>
</evidence>
<keyword evidence="2 5" id="KW-0238">DNA-binding</keyword>
<dbReference type="InterPro" id="IPR014710">
    <property type="entry name" value="RmlC-like_jellyroll"/>
</dbReference>
<dbReference type="PROSITE" id="PS00041">
    <property type="entry name" value="HTH_ARAC_FAMILY_1"/>
    <property type="match status" value="1"/>
</dbReference>
<dbReference type="CDD" id="cd06976">
    <property type="entry name" value="cupin_MtlR-like_N"/>
    <property type="match status" value="1"/>
</dbReference>